<protein>
    <recommendedName>
        <fullName evidence="3">F5/8 type C domain-containing protein</fullName>
    </recommendedName>
</protein>
<comment type="caution">
    <text evidence="4">The sequence shown here is derived from an EMBL/GenBank/DDBJ whole genome shotgun (WGS) entry which is preliminary data.</text>
</comment>
<dbReference type="CDD" id="cd02795">
    <property type="entry name" value="CBM6-CBM35-CBM36_like"/>
    <property type="match status" value="1"/>
</dbReference>
<feature type="signal peptide" evidence="2">
    <location>
        <begin position="1"/>
        <end position="17"/>
    </location>
</feature>
<feature type="chain" id="PRO_5042186673" description="F5/8 type C domain-containing protein" evidence="2">
    <location>
        <begin position="18"/>
        <end position="1132"/>
    </location>
</feature>
<dbReference type="Pfam" id="PF18675">
    <property type="entry name" value="HepII_C"/>
    <property type="match status" value="1"/>
</dbReference>
<sequence>MKSALLVILTAACTCSAATRFEAEDAQLSSNAQRVAAADSSGGAHITLVHSTRVDDPSTIPASAVFTLTAPATAHSQLRLRVKATSQGNDSLWYALDNHPFRQLIVTPLGQWADLALPLPTLRPGEHRLTLTVRESGCAVDCLYLVQQELLPASAATLYPPPPVTPPAEHPRVLIRSADIPALRQNLVHPQNLPFWQLVQQRADAENSGILDPTKHRGKAGLFDANVLTDIQCLAFLALINQDDTTGKRAIATMTIFLNKVDFQLDFQDVTRQMGQTIYTAALVYDWCYPLMSAENKRHFISRAEEIAALMEIGCPPTRQGDITGHAGEAQLFRDLLSFGIACYDEKSTLYQVCAGRFFHHMVPSRLLFMASGRHHQGCCYGPYRLHWEIFAAVLVQRLAGLEVFPREAVRSQLNGIIYNLLPDDWHFTNGDCYRGRTCTPTLLAIAAYCHDPMAKGEFIRQKGLDSFRRDPVTFLLFNAPELAAAERRELPLTTFFSEPLGGMIARSGWGMGARADVAIVDMRGAGFLFGNHQHPDAGAFQIYHRAPLAIDPGQYGKYGTDYDMLFNKQSIAHNVLLIHDPDEKRPTRSINDGGQRLPNQRREPGSLDTLLNNDYQNGAVAAHALGPDQALPIYSHLKCDIAKAYSDKLREYTRSFVYFNTNQTNAPGILLVFDRVLASSPNFRKEWTVNSCQQPDIASDRFRIAYRDDTFDGTMEVIPLLPTAAQRTITSSPSVVVGEQSFTPPRPELPSTNSVRTSISPTTAQSEDLFLNVLPIGKHPDGWQARLLELNGAVGVDVQERYLATFARDGKLIRNPLRLDLPGERLVLVTDLAEGPWTIRKNQQPWAKCQIAKGNHCLFFHADKASYELVPNGPEAPPLPAYDHLRAIPGGDDNALFLNDQLIQQPSGIVSRDGQPYMPIATMANLAGATWQNNLLQLGDLSCQFQPDSDIIRCQGLRDLPISAPARDIDGVLHAPLAELARLLRFRAQHNDVGGLRLDKDDDSRYAWLVAAYEDQPNREPVSRALDGNPNSYWAQNAKPAMFTAILAKPETIAGVEIAWHRGNERSFTFEIQTSRDGQSFTTAYKGNSNLNTAAQTYLFPEKTAAQFVRFLGYGSNQGPWTSIREFKIRK</sequence>
<dbReference type="EMBL" id="JAUSVL010000001">
    <property type="protein sequence ID" value="MDQ0287929.1"/>
    <property type="molecule type" value="Genomic_DNA"/>
</dbReference>
<proteinExistence type="predicted"/>
<keyword evidence="2" id="KW-0732">Signal</keyword>
<dbReference type="SUPFAM" id="SSF49785">
    <property type="entry name" value="Galactose-binding domain-like"/>
    <property type="match status" value="2"/>
</dbReference>
<feature type="region of interest" description="Disordered" evidence="1">
    <location>
        <begin position="736"/>
        <end position="758"/>
    </location>
</feature>
<accession>A0AAE3VCY6</accession>
<dbReference type="PROSITE" id="PS50022">
    <property type="entry name" value="FA58C_3"/>
    <property type="match status" value="1"/>
</dbReference>
<evidence type="ECO:0000313" key="5">
    <source>
        <dbReference type="Proteomes" id="UP001238163"/>
    </source>
</evidence>
<name>A0AAE3VCY6_9BACT</name>
<organism evidence="4 5">
    <name type="scientific">Oligosphaera ethanolica</name>
    <dbReference type="NCBI Taxonomy" id="760260"/>
    <lineage>
        <taxon>Bacteria</taxon>
        <taxon>Pseudomonadati</taxon>
        <taxon>Lentisphaerota</taxon>
        <taxon>Oligosphaeria</taxon>
        <taxon>Oligosphaerales</taxon>
        <taxon>Oligosphaeraceae</taxon>
        <taxon>Oligosphaera</taxon>
    </lineage>
</organism>
<dbReference type="Gene3D" id="1.50.10.100">
    <property type="entry name" value="Chondroitin AC/alginate lyase"/>
    <property type="match status" value="1"/>
</dbReference>
<dbReference type="RefSeq" id="WP_307259087.1">
    <property type="nucleotide sequence ID" value="NZ_JAUSVL010000001.1"/>
</dbReference>
<reference evidence="4" key="1">
    <citation type="submission" date="2023-07" db="EMBL/GenBank/DDBJ databases">
        <title>Genomic Encyclopedia of Type Strains, Phase IV (KMG-IV): sequencing the most valuable type-strain genomes for metagenomic binning, comparative biology and taxonomic classification.</title>
        <authorList>
            <person name="Goeker M."/>
        </authorList>
    </citation>
    <scope>NUCLEOTIDE SEQUENCE</scope>
    <source>
        <strain evidence="4">DSM 24202</strain>
    </source>
</reference>
<feature type="domain" description="F5/8 type C" evidence="3">
    <location>
        <begin position="992"/>
        <end position="1132"/>
    </location>
</feature>
<feature type="region of interest" description="Disordered" evidence="1">
    <location>
        <begin position="584"/>
        <end position="606"/>
    </location>
</feature>
<evidence type="ECO:0000256" key="2">
    <source>
        <dbReference type="SAM" id="SignalP"/>
    </source>
</evidence>
<evidence type="ECO:0000313" key="4">
    <source>
        <dbReference type="EMBL" id="MDQ0287929.1"/>
    </source>
</evidence>
<dbReference type="InterPro" id="IPR040925">
    <property type="entry name" value="HepII_C"/>
</dbReference>
<evidence type="ECO:0000259" key="3">
    <source>
        <dbReference type="PROSITE" id="PS50022"/>
    </source>
</evidence>
<dbReference type="Gene3D" id="2.70.98.70">
    <property type="match status" value="1"/>
</dbReference>
<dbReference type="Gene3D" id="2.60.120.260">
    <property type="entry name" value="Galactose-binding domain-like"/>
    <property type="match status" value="2"/>
</dbReference>
<keyword evidence="5" id="KW-1185">Reference proteome</keyword>
<dbReference type="InterPro" id="IPR008929">
    <property type="entry name" value="Chondroitin_lyas"/>
</dbReference>
<evidence type="ECO:0000256" key="1">
    <source>
        <dbReference type="SAM" id="MobiDB-lite"/>
    </source>
</evidence>
<dbReference type="Gene3D" id="2.60.40.2750">
    <property type="match status" value="1"/>
</dbReference>
<dbReference type="AlphaFoldDB" id="A0AAE3VCY6"/>
<dbReference type="InterPro" id="IPR008979">
    <property type="entry name" value="Galactose-bd-like_sf"/>
</dbReference>
<dbReference type="InterPro" id="IPR000421">
    <property type="entry name" value="FA58C"/>
</dbReference>
<dbReference type="Pfam" id="PF00754">
    <property type="entry name" value="F5_F8_type_C"/>
    <property type="match status" value="1"/>
</dbReference>
<dbReference type="Proteomes" id="UP001238163">
    <property type="component" value="Unassembled WGS sequence"/>
</dbReference>
<gene>
    <name evidence="4" type="ORF">J3R75_000036</name>
</gene>